<dbReference type="InterPro" id="IPR045126">
    <property type="entry name" value="TRAPPC10/Trs130"/>
</dbReference>
<dbReference type="GO" id="GO:0005829">
    <property type="term" value="C:cytosol"/>
    <property type="evidence" value="ECO:0007669"/>
    <property type="project" value="GOC"/>
</dbReference>
<evidence type="ECO:0008006" key="9">
    <source>
        <dbReference type="Google" id="ProtNLM"/>
    </source>
</evidence>
<evidence type="ECO:0000256" key="4">
    <source>
        <dbReference type="SAM" id="MobiDB-lite"/>
    </source>
</evidence>
<comment type="caution">
    <text evidence="7">The sequence shown here is derived from an EMBL/GenBank/DDBJ whole genome shotgun (WGS) entry which is preliminary data.</text>
</comment>
<dbReference type="EMBL" id="PUHQ01000134">
    <property type="protein sequence ID" value="KAG0654940.1"/>
    <property type="molecule type" value="Genomic_DNA"/>
</dbReference>
<keyword evidence="8" id="KW-1185">Reference proteome</keyword>
<sequence length="1171" mass="130447">MGKGVAVAYEALPVAADFESVRADVERHLPLRNLHWVRKSSANRTIRTIQTLPIHVRPREAFRGATDLLDMPYLNLLFVVCDDNEVYRATLRTQIREWLDSITAKRHQEWLIVHVTSGRGSAGKFYQRKGTIVDKIKADFNVGKRDRCIQVVQGASADDPTSWADFLTKMKECVVTTFDANVALYEENIRKADSQRMLAGWQFLPFCRQKEALADSFEAMTLYEDALIQYDELEAAFFQHVKEHENATWFDRFGGLAPGDDALPLLSTSCKPYRKLIDTNTISVFDFRSYLFARQAFMLFHLDRVVEVARRGAYFVSTFARKLRENQASPEPEGTLGVNFVESWTYSACLDIVAACEAKLASQHASTPSVALVAVKAELLELAKKQLDKLGIFAGHLPALHPFTMSLNEAPPLPSSAASSTSTPSTSAPNSATRPPVTRQDLLDAIERQEVFDELYIDLTQRAVQAYQFTKRRRCAAKLHACLAALDHERQRNAAAQKLLSQLSGQYTEQRWSSIEAYLHLRSAELQASLDMPREQLLSTLALVRAGVATGGQTWNLDELLDDSTDRAEQSVALATRLMEDVHNLSSALTKDFAAVAFPTFSVSLQANSGARPSDEDGMTAVALVKSLLPCELKIDEVRLKLSTDDGEQVWLTAGACVLRPNEATPVTVFCPTSVTGRVTLELSQLRFSRIIFQYSHRAKPADEAALPPRPRQTLYLPPDLEAVRITLEEPPAVHLDRERGAVLCIDCGRNEVVRLSLRFTVADGNLHFDLARAEAIDYLAYTPVRLAVPLVGEIAQPRIHVSLSAEYHTKKRPQLRRSLRQNVSYSIALPLAVNVQDYFREDCLLSKFSVATDGTRGLIVRSAEIQAPDVVHVQACRSDASRVVTANFLFKLRCADPSQVEDPLRLVLTYTSQEQRVRSRVRRLVRQKLADEEWRACRRWVTDALIADALASPSASVPAVRSVPIFDEPLWNQRFEYCPVPAGRQQALLEKLGEIVSAIHSEVADPEDAWHSLQIPLELPALHVLSLVRIEPAVDRIELGQSVDVTITIRPTFRWRSSSGGNGDTLKLAYSVTYNIHEWLVVGQVQGDFEAREGEEHSSRLSLVPLIAGALFLPSLVIQPAESASTPATPPVTCETQHITAAFTVEVIPVKHRTTFEIPSSPSFAETYAS</sequence>
<feature type="domain" description="TRAPPC10/Trs130 C-terminal" evidence="5">
    <location>
        <begin position="1037"/>
        <end position="1149"/>
    </location>
</feature>
<dbReference type="Pfam" id="PF23036">
    <property type="entry name" value="TRAPPC10_1st"/>
    <property type="match status" value="1"/>
</dbReference>
<dbReference type="PANTHER" id="PTHR13251">
    <property type="entry name" value="EPILEPSY HOLOPROSENCEPHALY CANDIDATE 1/TMEM1"/>
    <property type="match status" value="1"/>
</dbReference>
<keyword evidence="3" id="KW-0333">Golgi apparatus</keyword>
<comment type="subcellular location">
    <subcellularLocation>
        <location evidence="1">Golgi apparatus</location>
    </subcellularLocation>
</comment>
<dbReference type="Pfam" id="PF12584">
    <property type="entry name" value="TRAPPC10"/>
    <property type="match status" value="1"/>
</dbReference>
<feature type="domain" description="TRAPPC10/Trs130 N-terminal" evidence="6">
    <location>
        <begin position="18"/>
        <end position="309"/>
    </location>
</feature>
<evidence type="ECO:0000256" key="1">
    <source>
        <dbReference type="ARBA" id="ARBA00004555"/>
    </source>
</evidence>
<dbReference type="PANTHER" id="PTHR13251:SF3">
    <property type="entry name" value="TRAFFICKING PROTEIN PARTICLE COMPLEX SUBUNIT 10"/>
    <property type="match status" value="1"/>
</dbReference>
<dbReference type="OrthoDB" id="10256906at2759"/>
<protein>
    <recommendedName>
        <fullName evidence="9">Trafficking protein particle complex subunit 10</fullName>
    </recommendedName>
</protein>
<evidence type="ECO:0000256" key="3">
    <source>
        <dbReference type="ARBA" id="ARBA00023034"/>
    </source>
</evidence>
<dbReference type="AlphaFoldDB" id="A0A9P6VVI9"/>
<dbReference type="GO" id="GO:1990071">
    <property type="term" value="C:TRAPPII protein complex"/>
    <property type="evidence" value="ECO:0007669"/>
    <property type="project" value="InterPro"/>
</dbReference>
<feature type="compositionally biased region" description="Low complexity" evidence="4">
    <location>
        <begin position="415"/>
        <end position="436"/>
    </location>
</feature>
<dbReference type="GO" id="GO:0034498">
    <property type="term" value="P:early endosome to Golgi transport"/>
    <property type="evidence" value="ECO:0007669"/>
    <property type="project" value="TreeGrafter"/>
</dbReference>
<feature type="region of interest" description="Disordered" evidence="4">
    <location>
        <begin position="411"/>
        <end position="437"/>
    </location>
</feature>
<dbReference type="Proteomes" id="UP000777482">
    <property type="component" value="Unassembled WGS sequence"/>
</dbReference>
<proteinExistence type="predicted"/>
<accession>A0A9P6VVI9</accession>
<evidence type="ECO:0000313" key="8">
    <source>
        <dbReference type="Proteomes" id="UP000777482"/>
    </source>
</evidence>
<gene>
    <name evidence="7" type="ORF">C6P46_001335</name>
</gene>
<dbReference type="InterPro" id="IPR056913">
    <property type="entry name" value="TRAPPC10/Trs130_N"/>
</dbReference>
<dbReference type="InterPro" id="IPR022233">
    <property type="entry name" value="TRAPPC10/Trs130_C"/>
</dbReference>
<reference evidence="7 8" key="1">
    <citation type="submission" date="2020-11" db="EMBL/GenBank/DDBJ databases">
        <title>Kefir isolates.</title>
        <authorList>
            <person name="Marcisauskas S."/>
            <person name="Kim Y."/>
            <person name="Blasche S."/>
        </authorList>
    </citation>
    <scope>NUCLEOTIDE SEQUENCE [LARGE SCALE GENOMIC DNA]</scope>
    <source>
        <strain evidence="7 8">KR</strain>
    </source>
</reference>
<evidence type="ECO:0000313" key="7">
    <source>
        <dbReference type="EMBL" id="KAG0654940.1"/>
    </source>
</evidence>
<dbReference type="GO" id="GO:0006891">
    <property type="term" value="P:intra-Golgi vesicle-mediated transport"/>
    <property type="evidence" value="ECO:0007669"/>
    <property type="project" value="TreeGrafter"/>
</dbReference>
<name>A0A9P6VVI9_RHOMI</name>
<keyword evidence="2" id="KW-0813">Transport</keyword>
<evidence type="ECO:0000259" key="6">
    <source>
        <dbReference type="Pfam" id="PF23036"/>
    </source>
</evidence>
<organism evidence="7 8">
    <name type="scientific">Rhodotorula mucilaginosa</name>
    <name type="common">Yeast</name>
    <name type="synonym">Rhodotorula rubra</name>
    <dbReference type="NCBI Taxonomy" id="5537"/>
    <lineage>
        <taxon>Eukaryota</taxon>
        <taxon>Fungi</taxon>
        <taxon>Dikarya</taxon>
        <taxon>Basidiomycota</taxon>
        <taxon>Pucciniomycotina</taxon>
        <taxon>Microbotryomycetes</taxon>
        <taxon>Sporidiobolales</taxon>
        <taxon>Sporidiobolaceae</taxon>
        <taxon>Rhodotorula</taxon>
    </lineage>
</organism>
<evidence type="ECO:0000259" key="5">
    <source>
        <dbReference type="Pfam" id="PF12584"/>
    </source>
</evidence>
<evidence type="ECO:0000256" key="2">
    <source>
        <dbReference type="ARBA" id="ARBA00022448"/>
    </source>
</evidence>